<dbReference type="RefSeq" id="WP_120260960.1">
    <property type="nucleotide sequence ID" value="NZ_RAPY01000004.1"/>
</dbReference>
<gene>
    <name evidence="1" type="ORF">DFQ12_4305</name>
</gene>
<protein>
    <submittedName>
        <fullName evidence="1">Uncharacterized protein</fullName>
    </submittedName>
</protein>
<dbReference type="OrthoDB" id="1263407at2"/>
<accession>A0A420ARN7</accession>
<dbReference type="EMBL" id="RAPY01000004">
    <property type="protein sequence ID" value="RKE47144.1"/>
    <property type="molecule type" value="Genomic_DNA"/>
</dbReference>
<dbReference type="Proteomes" id="UP000286246">
    <property type="component" value="Unassembled WGS sequence"/>
</dbReference>
<organism evidence="1 2">
    <name type="scientific">Sphingobacterium detergens</name>
    <dbReference type="NCBI Taxonomy" id="1145106"/>
    <lineage>
        <taxon>Bacteria</taxon>
        <taxon>Pseudomonadati</taxon>
        <taxon>Bacteroidota</taxon>
        <taxon>Sphingobacteriia</taxon>
        <taxon>Sphingobacteriales</taxon>
        <taxon>Sphingobacteriaceae</taxon>
        <taxon>Sphingobacterium</taxon>
    </lineage>
</organism>
<evidence type="ECO:0000313" key="2">
    <source>
        <dbReference type="Proteomes" id="UP000286246"/>
    </source>
</evidence>
<reference evidence="1 2" key="1">
    <citation type="submission" date="2018-09" db="EMBL/GenBank/DDBJ databases">
        <title>Genomic Encyclopedia of Type Strains, Phase III (KMG-III): the genomes of soil and plant-associated and newly described type strains.</title>
        <authorList>
            <person name="Whitman W."/>
        </authorList>
    </citation>
    <scope>NUCLEOTIDE SEQUENCE [LARGE SCALE GENOMIC DNA]</scope>
    <source>
        <strain evidence="1 2">CECT 7938</strain>
    </source>
</reference>
<keyword evidence="2" id="KW-1185">Reference proteome</keyword>
<evidence type="ECO:0000313" key="1">
    <source>
        <dbReference type="EMBL" id="RKE47144.1"/>
    </source>
</evidence>
<comment type="caution">
    <text evidence="1">The sequence shown here is derived from an EMBL/GenBank/DDBJ whole genome shotgun (WGS) entry which is preliminary data.</text>
</comment>
<name>A0A420ARN7_SPHD1</name>
<proteinExistence type="predicted"/>
<sequence length="70" mass="8218">METRFNFQINSDKYRYWEDVPVISTILPDRFSAVLIARKVAKLFKADVRMSEGKEAMKSSGSYFTFQEQD</sequence>
<dbReference type="AlphaFoldDB" id="A0A420ARN7"/>